<dbReference type="EMBL" id="JAFBIT010000001">
    <property type="protein sequence ID" value="MCF2651041.1"/>
    <property type="molecule type" value="Genomic_DNA"/>
</dbReference>
<evidence type="ECO:0008006" key="3">
    <source>
        <dbReference type="Google" id="ProtNLM"/>
    </source>
</evidence>
<proteinExistence type="predicted"/>
<keyword evidence="2" id="KW-1185">Reference proteome</keyword>
<name>A0ABS9CIR7_9FIRM</name>
<comment type="caution">
    <text evidence="1">The sequence shown here is derived from an EMBL/GenBank/DDBJ whole genome shotgun (WGS) entry which is preliminary data.</text>
</comment>
<protein>
    <recommendedName>
        <fullName evidence="3">YtxH domain-containing protein</fullName>
    </recommendedName>
</protein>
<gene>
    <name evidence="1" type="ORF">JQM67_00255</name>
</gene>
<dbReference type="RefSeq" id="WP_235321988.1">
    <property type="nucleotide sequence ID" value="NZ_JAFBIT010000001.1"/>
</dbReference>
<accession>A0ABS9CIR7</accession>
<evidence type="ECO:0000313" key="2">
    <source>
        <dbReference type="Proteomes" id="UP001299220"/>
    </source>
</evidence>
<evidence type="ECO:0000313" key="1">
    <source>
        <dbReference type="EMBL" id="MCF2651041.1"/>
    </source>
</evidence>
<organism evidence="1 2">
    <name type="scientific">Anaeromassilibacillus senegalensis</name>
    <dbReference type="NCBI Taxonomy" id="1673717"/>
    <lineage>
        <taxon>Bacteria</taxon>
        <taxon>Bacillati</taxon>
        <taxon>Bacillota</taxon>
        <taxon>Clostridia</taxon>
        <taxon>Eubacteriales</taxon>
        <taxon>Acutalibacteraceae</taxon>
        <taxon>Anaeromassilibacillus</taxon>
    </lineage>
</organism>
<dbReference type="Proteomes" id="UP001299220">
    <property type="component" value="Unassembled WGS sequence"/>
</dbReference>
<reference evidence="1 2" key="1">
    <citation type="submission" date="2020-12" db="EMBL/GenBank/DDBJ databases">
        <title>Whole genome sequences of gut porcine anaerobes.</title>
        <authorList>
            <person name="Kubasova T."/>
            <person name="Jahodarova E."/>
            <person name="Rychlik I."/>
        </authorList>
    </citation>
    <scope>NUCLEOTIDE SEQUENCE [LARGE SCALE GENOMIC DNA]</scope>
    <source>
        <strain evidence="1 2">An867</strain>
    </source>
</reference>
<sequence length="66" mass="6867">MYKQSMNIVKGVGLGIAAGAAVAAVSSKMMSGKKSAKARTKEMRRSTAKAVHTVGQLIDGVESMLK</sequence>